<keyword evidence="3" id="KW-1185">Reference proteome</keyword>
<dbReference type="InterPro" id="IPR029063">
    <property type="entry name" value="SAM-dependent_MTases_sf"/>
</dbReference>
<keyword evidence="2" id="KW-0489">Methyltransferase</keyword>
<evidence type="ECO:0000259" key="1">
    <source>
        <dbReference type="Pfam" id="PF08241"/>
    </source>
</evidence>
<dbReference type="GO" id="GO:0032259">
    <property type="term" value="P:methylation"/>
    <property type="evidence" value="ECO:0007669"/>
    <property type="project" value="UniProtKB-KW"/>
</dbReference>
<protein>
    <submittedName>
        <fullName evidence="2">Class I SAM-dependent methyltransferase</fullName>
    </submittedName>
</protein>
<feature type="domain" description="Methyltransferase type 11" evidence="1">
    <location>
        <begin position="52"/>
        <end position="146"/>
    </location>
</feature>
<proteinExistence type="predicted"/>
<evidence type="ECO:0000313" key="3">
    <source>
        <dbReference type="Proteomes" id="UP000664654"/>
    </source>
</evidence>
<dbReference type="Pfam" id="PF08241">
    <property type="entry name" value="Methyltransf_11"/>
    <property type="match status" value="1"/>
</dbReference>
<keyword evidence="2" id="KW-0808">Transferase</keyword>
<dbReference type="AlphaFoldDB" id="A0A939DNP1"/>
<evidence type="ECO:0000313" key="2">
    <source>
        <dbReference type="EMBL" id="MBN7825552.1"/>
    </source>
</evidence>
<dbReference type="Proteomes" id="UP000664654">
    <property type="component" value="Unassembled WGS sequence"/>
</dbReference>
<comment type="caution">
    <text evidence="2">The sequence shown here is derived from an EMBL/GenBank/DDBJ whole genome shotgun (WGS) entry which is preliminary data.</text>
</comment>
<dbReference type="RefSeq" id="WP_206573655.1">
    <property type="nucleotide sequence ID" value="NZ_JAFKCV010000004.1"/>
</dbReference>
<organism evidence="2 3">
    <name type="scientific">Bowmanella dokdonensis</name>
    <dbReference type="NCBI Taxonomy" id="751969"/>
    <lineage>
        <taxon>Bacteria</taxon>
        <taxon>Pseudomonadati</taxon>
        <taxon>Pseudomonadota</taxon>
        <taxon>Gammaproteobacteria</taxon>
        <taxon>Alteromonadales</taxon>
        <taxon>Alteromonadaceae</taxon>
        <taxon>Bowmanella</taxon>
    </lineage>
</organism>
<gene>
    <name evidence="2" type="ORF">J0A66_09990</name>
</gene>
<dbReference type="InterPro" id="IPR013216">
    <property type="entry name" value="Methyltransf_11"/>
</dbReference>
<dbReference type="GO" id="GO:0008757">
    <property type="term" value="F:S-adenosylmethionine-dependent methyltransferase activity"/>
    <property type="evidence" value="ECO:0007669"/>
    <property type="project" value="InterPro"/>
</dbReference>
<sequence>MSLAYADAWDAYWQNACSADFTDKEVDQPLLSRLWRSLFLEEFRQHCPAIMLEVACGKGAVSEIARHCMEEIPGPSPTHLCLDYSLAAVKTSCQRANPDAGLVADAARLPLQPGSVDLIFSQFGIEYAGKEAILECARLLRKNGLFSALIHYRESAISMESQNNHAALSQVEASLIFARARVLFKAGFATSGSPEADPAFRQADQSLAPAVSQVTAVLQRFGPGVAGGIVLQFYRDLGQMFNNMQAYELTAILDWLDRMEQELLSYRQRMASMLGAAMDAGQITQTAQQLETCGLKVEKCSPIESEQGILAWHLQGRAR</sequence>
<accession>A0A939DNP1</accession>
<dbReference type="Gene3D" id="3.40.50.150">
    <property type="entry name" value="Vaccinia Virus protein VP39"/>
    <property type="match status" value="1"/>
</dbReference>
<name>A0A939DNP1_9ALTE</name>
<dbReference type="SUPFAM" id="SSF53335">
    <property type="entry name" value="S-adenosyl-L-methionine-dependent methyltransferases"/>
    <property type="match status" value="1"/>
</dbReference>
<dbReference type="EMBL" id="JAFKCV010000004">
    <property type="protein sequence ID" value="MBN7825552.1"/>
    <property type="molecule type" value="Genomic_DNA"/>
</dbReference>
<reference evidence="2" key="1">
    <citation type="submission" date="2021-03" db="EMBL/GenBank/DDBJ databases">
        <title>novel species isolated from a fishpond in China.</title>
        <authorList>
            <person name="Lu H."/>
            <person name="Cai Z."/>
        </authorList>
    </citation>
    <scope>NUCLEOTIDE SEQUENCE</scope>
    <source>
        <strain evidence="2">JCM 30855</strain>
    </source>
</reference>